<dbReference type="WBParaSite" id="Gr19_v10_g3576.t1">
    <property type="protein sequence ID" value="Gr19_v10_g3576.t1"/>
    <property type="gene ID" value="Gr19_v10_g3576"/>
</dbReference>
<dbReference type="AlphaFoldDB" id="A0A914HRJ2"/>
<proteinExistence type="predicted"/>
<keyword evidence="2" id="KW-1185">Reference proteome</keyword>
<accession>A0A914HRJ2</accession>
<keyword evidence="1" id="KW-0472">Membrane</keyword>
<reference evidence="3" key="1">
    <citation type="submission" date="2022-11" db="UniProtKB">
        <authorList>
            <consortium name="WormBaseParasite"/>
        </authorList>
    </citation>
    <scope>IDENTIFICATION</scope>
</reference>
<keyword evidence="1" id="KW-0812">Transmembrane</keyword>
<feature type="transmembrane region" description="Helical" evidence="1">
    <location>
        <begin position="6"/>
        <end position="26"/>
    </location>
</feature>
<evidence type="ECO:0000313" key="3">
    <source>
        <dbReference type="WBParaSite" id="Gr19_v10_g3576.t1"/>
    </source>
</evidence>
<name>A0A914HRJ2_GLORO</name>
<evidence type="ECO:0000313" key="2">
    <source>
        <dbReference type="Proteomes" id="UP000887572"/>
    </source>
</evidence>
<feature type="transmembrane region" description="Helical" evidence="1">
    <location>
        <begin position="38"/>
        <end position="66"/>
    </location>
</feature>
<dbReference type="Proteomes" id="UP000887572">
    <property type="component" value="Unplaced"/>
</dbReference>
<organism evidence="2 3">
    <name type="scientific">Globodera rostochiensis</name>
    <name type="common">Golden nematode worm</name>
    <name type="synonym">Heterodera rostochiensis</name>
    <dbReference type="NCBI Taxonomy" id="31243"/>
    <lineage>
        <taxon>Eukaryota</taxon>
        <taxon>Metazoa</taxon>
        <taxon>Ecdysozoa</taxon>
        <taxon>Nematoda</taxon>
        <taxon>Chromadorea</taxon>
        <taxon>Rhabditida</taxon>
        <taxon>Tylenchina</taxon>
        <taxon>Tylenchomorpha</taxon>
        <taxon>Tylenchoidea</taxon>
        <taxon>Heteroderidae</taxon>
        <taxon>Heteroderinae</taxon>
        <taxon>Globodera</taxon>
    </lineage>
</organism>
<evidence type="ECO:0000256" key="1">
    <source>
        <dbReference type="SAM" id="Phobius"/>
    </source>
</evidence>
<keyword evidence="1" id="KW-1133">Transmembrane helix</keyword>
<protein>
    <submittedName>
        <fullName evidence="3">SHSP domain-containing protein</fullName>
    </submittedName>
</protein>
<sequence length="71" mass="8174">MEIFFPHLLWTSILDSCLVALIIWLCNFKRGKSAKIVTIAFALAFMNSMVVSKPKFLQLLILIFGFSRWPP</sequence>